<dbReference type="EMBL" id="JAFJMO010000018">
    <property type="protein sequence ID" value="KAJ8250768.1"/>
    <property type="molecule type" value="Genomic_DNA"/>
</dbReference>
<keyword evidence="2" id="KW-1185">Reference proteome</keyword>
<protein>
    <submittedName>
        <fullName evidence="1">Uncharacterized protein</fullName>
    </submittedName>
</protein>
<gene>
    <name evidence="1" type="ORF">COCON_G00226900</name>
</gene>
<evidence type="ECO:0000313" key="2">
    <source>
        <dbReference type="Proteomes" id="UP001152803"/>
    </source>
</evidence>
<evidence type="ECO:0000313" key="1">
    <source>
        <dbReference type="EMBL" id="KAJ8250768.1"/>
    </source>
</evidence>
<dbReference type="Proteomes" id="UP001152803">
    <property type="component" value="Unassembled WGS sequence"/>
</dbReference>
<comment type="caution">
    <text evidence="1">The sequence shown here is derived from an EMBL/GenBank/DDBJ whole genome shotgun (WGS) entry which is preliminary data.</text>
</comment>
<reference evidence="1" key="1">
    <citation type="journal article" date="2023" name="Science">
        <title>Genome structures resolve the early diversification of teleost fishes.</title>
        <authorList>
            <person name="Parey E."/>
            <person name="Louis A."/>
            <person name="Montfort J."/>
            <person name="Bouchez O."/>
            <person name="Roques C."/>
            <person name="Iampietro C."/>
            <person name="Lluch J."/>
            <person name="Castinel A."/>
            <person name="Donnadieu C."/>
            <person name="Desvignes T."/>
            <person name="Floi Bucao C."/>
            <person name="Jouanno E."/>
            <person name="Wen M."/>
            <person name="Mejri S."/>
            <person name="Dirks R."/>
            <person name="Jansen H."/>
            <person name="Henkel C."/>
            <person name="Chen W.J."/>
            <person name="Zahm M."/>
            <person name="Cabau C."/>
            <person name="Klopp C."/>
            <person name="Thompson A.W."/>
            <person name="Robinson-Rechavi M."/>
            <person name="Braasch I."/>
            <person name="Lecointre G."/>
            <person name="Bobe J."/>
            <person name="Postlethwait J.H."/>
            <person name="Berthelot C."/>
            <person name="Roest Crollius H."/>
            <person name="Guiguen Y."/>
        </authorList>
    </citation>
    <scope>NUCLEOTIDE SEQUENCE</scope>
    <source>
        <strain evidence="1">Concon-B</strain>
    </source>
</reference>
<sequence length="86" mass="8999">MPFSLRSLERNARRGTEHGTDFISEALQLFPVPAGPDVSVSSVGAQPAALTHGRAEISGMWRLNGIGLLSGSTGQQPEGRVTSGQP</sequence>
<dbReference type="AlphaFoldDB" id="A0A9Q1CXF6"/>
<name>A0A9Q1CXF6_CONCO</name>
<accession>A0A9Q1CXF6</accession>
<organism evidence="1 2">
    <name type="scientific">Conger conger</name>
    <name type="common">Conger eel</name>
    <name type="synonym">Muraena conger</name>
    <dbReference type="NCBI Taxonomy" id="82655"/>
    <lineage>
        <taxon>Eukaryota</taxon>
        <taxon>Metazoa</taxon>
        <taxon>Chordata</taxon>
        <taxon>Craniata</taxon>
        <taxon>Vertebrata</taxon>
        <taxon>Euteleostomi</taxon>
        <taxon>Actinopterygii</taxon>
        <taxon>Neopterygii</taxon>
        <taxon>Teleostei</taxon>
        <taxon>Anguilliformes</taxon>
        <taxon>Congridae</taxon>
        <taxon>Conger</taxon>
    </lineage>
</organism>
<proteinExistence type="predicted"/>